<keyword evidence="2" id="KW-0689">Ribosomal protein</keyword>
<evidence type="ECO:0008006" key="7">
    <source>
        <dbReference type="Google" id="ProtNLM"/>
    </source>
</evidence>
<keyword evidence="3" id="KW-0496">Mitochondrion</keyword>
<evidence type="ECO:0000256" key="1">
    <source>
        <dbReference type="ARBA" id="ARBA00004173"/>
    </source>
</evidence>
<dbReference type="EMBL" id="JADWDJ010000005">
    <property type="protein sequence ID" value="KAG5280473.1"/>
    <property type="molecule type" value="Genomic_DNA"/>
</dbReference>
<evidence type="ECO:0000256" key="4">
    <source>
        <dbReference type="ARBA" id="ARBA00023274"/>
    </source>
</evidence>
<sequence length="424" mass="48297">MAAMVRLFARRFSSAGVPVRVGTPNICESVARYPAVLPSFTAKSRSAKRRRVAEFFDHLRDCSVKDKLSSLTKSQRMKYVVYPQTFALNADKWYQHFTKTAYITGLPQKYSESINETEGSAGSQTTLPQNEDASLAEIRNLVCSSLLQENCQVRKGQGILHKQLQHTMAPFLKNLTCGMASILAKQNPNLRSSAFDSDPQVNFYWLRGKRIIPMGHRRGRSEPIRFQIDDQPLCQLRIPHQLPEFVPLRSEVPVEVPVMNLLPDRLPLFRRQYENNIYLGSKVDDPCCYGHTQFHTVPVHLHRAQKSKQTSEDQVEVTLRANAIASLFAWTGAQAMYQGFWSHEDLDRPFVSQAVITDGKYLSFFCYQLNTLALTDEADVDNPRKNLCWGTKRMQLYENIIGNDVIGLDDHVLRLLIQFLLNGA</sequence>
<evidence type="ECO:0000313" key="5">
    <source>
        <dbReference type="EMBL" id="KAG5280473.1"/>
    </source>
</evidence>
<evidence type="ECO:0000313" key="6">
    <source>
        <dbReference type="Proteomes" id="UP000823561"/>
    </source>
</evidence>
<comment type="caution">
    <text evidence="5">The sequence shown here is derived from an EMBL/GenBank/DDBJ whole genome shotgun (WGS) entry which is preliminary data.</text>
</comment>
<dbReference type="GO" id="GO:0006412">
    <property type="term" value="P:translation"/>
    <property type="evidence" value="ECO:0007669"/>
    <property type="project" value="InterPro"/>
</dbReference>
<dbReference type="AlphaFoldDB" id="A0AAV6GZC8"/>
<dbReference type="Pfam" id="PF07147">
    <property type="entry name" value="PDCD9"/>
    <property type="match status" value="1"/>
</dbReference>
<proteinExistence type="predicted"/>
<keyword evidence="4" id="KW-0687">Ribonucleoprotein</keyword>
<dbReference type="Proteomes" id="UP000823561">
    <property type="component" value="Chromosome 5"/>
</dbReference>
<dbReference type="GO" id="GO:0005762">
    <property type="term" value="C:mitochondrial large ribosomal subunit"/>
    <property type="evidence" value="ECO:0007669"/>
    <property type="project" value="TreeGrafter"/>
</dbReference>
<evidence type="ECO:0000256" key="3">
    <source>
        <dbReference type="ARBA" id="ARBA00023128"/>
    </source>
</evidence>
<keyword evidence="6" id="KW-1185">Reference proteome</keyword>
<dbReference type="PANTHER" id="PTHR13014:SF3">
    <property type="entry name" value="LARGE RIBOSOMAL SUBUNIT PROTEIN ML65"/>
    <property type="match status" value="1"/>
</dbReference>
<gene>
    <name evidence="5" type="ORF">AALO_G00060420</name>
</gene>
<dbReference type="InterPro" id="IPR039982">
    <property type="entry name" value="Ribosomal_mL65"/>
</dbReference>
<protein>
    <recommendedName>
        <fullName evidence="7">Mitochondrial ribosomal protein S30</fullName>
    </recommendedName>
</protein>
<accession>A0AAV6GZC8</accession>
<name>A0AAV6GZC8_9TELE</name>
<dbReference type="PANTHER" id="PTHR13014">
    <property type="entry name" value="MITOCHONDRIAL 28S RIBOSOMAL PROTEIN S30/P52 PRO-APOTOTIC PROTEIN"/>
    <property type="match status" value="1"/>
</dbReference>
<reference evidence="5" key="1">
    <citation type="submission" date="2020-10" db="EMBL/GenBank/DDBJ databases">
        <title>Chromosome-scale genome assembly of the Allis shad, Alosa alosa.</title>
        <authorList>
            <person name="Margot Z."/>
            <person name="Christophe K."/>
            <person name="Cabau C."/>
            <person name="Louis A."/>
            <person name="Berthelot C."/>
            <person name="Parey E."/>
            <person name="Roest Crollius H."/>
            <person name="Montfort J."/>
            <person name="Robinson-Rechavi M."/>
            <person name="Bucao C."/>
            <person name="Bouchez O."/>
            <person name="Gislard M."/>
            <person name="Lluch J."/>
            <person name="Milhes M."/>
            <person name="Lampietro C."/>
            <person name="Lopez Roques C."/>
            <person name="Donnadieu C."/>
            <person name="Braasch I."/>
            <person name="Desvignes T."/>
            <person name="Postlethwait J."/>
            <person name="Bobe J."/>
            <person name="Guiguen Y."/>
        </authorList>
    </citation>
    <scope>NUCLEOTIDE SEQUENCE</scope>
    <source>
        <strain evidence="5">M-15738</strain>
        <tissue evidence="5">Blood</tissue>
    </source>
</reference>
<comment type="subcellular location">
    <subcellularLocation>
        <location evidence="1">Mitochondrion</location>
    </subcellularLocation>
</comment>
<evidence type="ECO:0000256" key="2">
    <source>
        <dbReference type="ARBA" id="ARBA00022980"/>
    </source>
</evidence>
<dbReference type="InterPro" id="IPR010793">
    <property type="entry name" value="Ribosomal_mL37/mL65"/>
</dbReference>
<dbReference type="GO" id="GO:0003735">
    <property type="term" value="F:structural constituent of ribosome"/>
    <property type="evidence" value="ECO:0007669"/>
    <property type="project" value="InterPro"/>
</dbReference>
<organism evidence="5 6">
    <name type="scientific">Alosa alosa</name>
    <name type="common">allis shad</name>
    <dbReference type="NCBI Taxonomy" id="278164"/>
    <lineage>
        <taxon>Eukaryota</taxon>
        <taxon>Metazoa</taxon>
        <taxon>Chordata</taxon>
        <taxon>Craniata</taxon>
        <taxon>Vertebrata</taxon>
        <taxon>Euteleostomi</taxon>
        <taxon>Actinopterygii</taxon>
        <taxon>Neopterygii</taxon>
        <taxon>Teleostei</taxon>
        <taxon>Clupei</taxon>
        <taxon>Clupeiformes</taxon>
        <taxon>Clupeoidei</taxon>
        <taxon>Clupeidae</taxon>
        <taxon>Alosa</taxon>
    </lineage>
</organism>